<dbReference type="AlphaFoldDB" id="A0A0C9Z1L1"/>
<dbReference type="HOGENOM" id="CLU_3051267_0_0_1"/>
<protein>
    <submittedName>
        <fullName evidence="1">Uncharacterized protein</fullName>
    </submittedName>
</protein>
<keyword evidence="2" id="KW-1185">Reference proteome</keyword>
<gene>
    <name evidence="1" type="ORF">PISMIDRAFT_11290</name>
</gene>
<reference evidence="1 2" key="1">
    <citation type="submission" date="2014-04" db="EMBL/GenBank/DDBJ databases">
        <authorList>
            <consortium name="DOE Joint Genome Institute"/>
            <person name="Kuo A."/>
            <person name="Kohler A."/>
            <person name="Costa M.D."/>
            <person name="Nagy L.G."/>
            <person name="Floudas D."/>
            <person name="Copeland A."/>
            <person name="Barry K.W."/>
            <person name="Cichocki N."/>
            <person name="Veneault-Fourrey C."/>
            <person name="LaButti K."/>
            <person name="Lindquist E.A."/>
            <person name="Lipzen A."/>
            <person name="Lundell T."/>
            <person name="Morin E."/>
            <person name="Murat C."/>
            <person name="Sun H."/>
            <person name="Tunlid A."/>
            <person name="Henrissat B."/>
            <person name="Grigoriev I.V."/>
            <person name="Hibbett D.S."/>
            <person name="Martin F."/>
            <person name="Nordberg H.P."/>
            <person name="Cantor M.N."/>
            <person name="Hua S.X."/>
        </authorList>
    </citation>
    <scope>NUCLEOTIDE SEQUENCE [LARGE SCALE GENOMIC DNA]</scope>
    <source>
        <strain evidence="1 2">441</strain>
    </source>
</reference>
<accession>A0A0C9Z1L1</accession>
<evidence type="ECO:0000313" key="2">
    <source>
        <dbReference type="Proteomes" id="UP000054018"/>
    </source>
</evidence>
<organism evidence="1 2">
    <name type="scientific">Pisolithus microcarpus 441</name>
    <dbReference type="NCBI Taxonomy" id="765257"/>
    <lineage>
        <taxon>Eukaryota</taxon>
        <taxon>Fungi</taxon>
        <taxon>Dikarya</taxon>
        <taxon>Basidiomycota</taxon>
        <taxon>Agaricomycotina</taxon>
        <taxon>Agaricomycetes</taxon>
        <taxon>Agaricomycetidae</taxon>
        <taxon>Boletales</taxon>
        <taxon>Sclerodermatineae</taxon>
        <taxon>Pisolithaceae</taxon>
        <taxon>Pisolithus</taxon>
    </lineage>
</organism>
<sequence>MEALQMLKYHLKQERLDFMVNWTVSPESLVEDEPEELAEAEDGDDLSTNVEIFV</sequence>
<reference evidence="2" key="2">
    <citation type="submission" date="2015-01" db="EMBL/GenBank/DDBJ databases">
        <title>Evolutionary Origins and Diversification of the Mycorrhizal Mutualists.</title>
        <authorList>
            <consortium name="DOE Joint Genome Institute"/>
            <consortium name="Mycorrhizal Genomics Consortium"/>
            <person name="Kohler A."/>
            <person name="Kuo A."/>
            <person name="Nagy L.G."/>
            <person name="Floudas D."/>
            <person name="Copeland A."/>
            <person name="Barry K.W."/>
            <person name="Cichocki N."/>
            <person name="Veneault-Fourrey C."/>
            <person name="LaButti K."/>
            <person name="Lindquist E.A."/>
            <person name="Lipzen A."/>
            <person name="Lundell T."/>
            <person name="Morin E."/>
            <person name="Murat C."/>
            <person name="Riley R."/>
            <person name="Ohm R."/>
            <person name="Sun H."/>
            <person name="Tunlid A."/>
            <person name="Henrissat B."/>
            <person name="Grigoriev I.V."/>
            <person name="Hibbett D.S."/>
            <person name="Martin F."/>
        </authorList>
    </citation>
    <scope>NUCLEOTIDE SEQUENCE [LARGE SCALE GENOMIC DNA]</scope>
    <source>
        <strain evidence="2">441</strain>
    </source>
</reference>
<evidence type="ECO:0000313" key="1">
    <source>
        <dbReference type="EMBL" id="KIK22921.1"/>
    </source>
</evidence>
<proteinExistence type="predicted"/>
<name>A0A0C9Z1L1_9AGAM</name>
<dbReference type="EMBL" id="KN833733">
    <property type="protein sequence ID" value="KIK22921.1"/>
    <property type="molecule type" value="Genomic_DNA"/>
</dbReference>
<dbReference type="Proteomes" id="UP000054018">
    <property type="component" value="Unassembled WGS sequence"/>
</dbReference>